<sequence length="160" mass="17351">MTTNPYGKQLLHLTLIFPLHISPPSTSKSSSLICNSNNTTRPGTGFFWHHQGQNLISADCPSRTLPAAHTELSLGRNFSGGGAEQPPQNNPYQKNHVHFQHSNGTTTTTSTSTSSSSATYLNHTSYGVSLLDVSSDGLRPIKGFRCITTVHSLSCPWTIR</sequence>
<evidence type="ECO:0000313" key="2">
    <source>
        <dbReference type="Proteomes" id="UP000828941"/>
    </source>
</evidence>
<organism evidence="1 2">
    <name type="scientific">Bauhinia variegata</name>
    <name type="common">Purple orchid tree</name>
    <name type="synonym">Phanera variegata</name>
    <dbReference type="NCBI Taxonomy" id="167791"/>
    <lineage>
        <taxon>Eukaryota</taxon>
        <taxon>Viridiplantae</taxon>
        <taxon>Streptophyta</taxon>
        <taxon>Embryophyta</taxon>
        <taxon>Tracheophyta</taxon>
        <taxon>Spermatophyta</taxon>
        <taxon>Magnoliopsida</taxon>
        <taxon>eudicotyledons</taxon>
        <taxon>Gunneridae</taxon>
        <taxon>Pentapetalae</taxon>
        <taxon>rosids</taxon>
        <taxon>fabids</taxon>
        <taxon>Fabales</taxon>
        <taxon>Fabaceae</taxon>
        <taxon>Cercidoideae</taxon>
        <taxon>Cercideae</taxon>
        <taxon>Bauhiniinae</taxon>
        <taxon>Bauhinia</taxon>
    </lineage>
</organism>
<reference evidence="1 2" key="1">
    <citation type="journal article" date="2022" name="DNA Res.">
        <title>Chromosomal-level genome assembly of the orchid tree Bauhinia variegata (Leguminosae; Cercidoideae) supports the allotetraploid origin hypothesis of Bauhinia.</title>
        <authorList>
            <person name="Zhong Y."/>
            <person name="Chen Y."/>
            <person name="Zheng D."/>
            <person name="Pang J."/>
            <person name="Liu Y."/>
            <person name="Luo S."/>
            <person name="Meng S."/>
            <person name="Qian L."/>
            <person name="Wei D."/>
            <person name="Dai S."/>
            <person name="Zhou R."/>
        </authorList>
    </citation>
    <scope>NUCLEOTIDE SEQUENCE [LARGE SCALE GENOMIC DNA]</scope>
    <source>
        <strain evidence="1">BV-YZ2020</strain>
    </source>
</reference>
<dbReference type="Proteomes" id="UP000828941">
    <property type="component" value="Chromosome 13"/>
</dbReference>
<keyword evidence="2" id="KW-1185">Reference proteome</keyword>
<gene>
    <name evidence="1" type="ORF">L6164_033079</name>
</gene>
<protein>
    <submittedName>
        <fullName evidence="1">Uncharacterized protein</fullName>
    </submittedName>
</protein>
<accession>A0ACB9KR12</accession>
<proteinExistence type="predicted"/>
<comment type="caution">
    <text evidence="1">The sequence shown here is derived from an EMBL/GenBank/DDBJ whole genome shotgun (WGS) entry which is preliminary data.</text>
</comment>
<dbReference type="EMBL" id="CM039438">
    <property type="protein sequence ID" value="KAI4299643.1"/>
    <property type="molecule type" value="Genomic_DNA"/>
</dbReference>
<evidence type="ECO:0000313" key="1">
    <source>
        <dbReference type="EMBL" id="KAI4299643.1"/>
    </source>
</evidence>
<name>A0ACB9KR12_BAUVA</name>